<comment type="caution">
    <text evidence="1">The sequence shown here is derived from an EMBL/GenBank/DDBJ whole genome shotgun (WGS) entry which is preliminary data.</text>
</comment>
<sequence length="89" mass="10519">MIKPRNNENYEALKKALYLLFVCRNSSTGYDNKVRPYKVIIPNVNYIFKETEKFYLKSSNNNGIDESINYAQTYGLNTMMTYDEIRDIN</sequence>
<dbReference type="EMBL" id="LLXI01001903">
    <property type="protein sequence ID" value="PKY55617.1"/>
    <property type="molecule type" value="Genomic_DNA"/>
</dbReference>
<reference evidence="1 2" key="1">
    <citation type="submission" date="2015-10" db="EMBL/GenBank/DDBJ databases">
        <title>Genome analyses suggest a sexual origin of heterokaryosis in a supposedly ancient asexual fungus.</title>
        <authorList>
            <person name="Ropars J."/>
            <person name="Sedzielewska K."/>
            <person name="Noel J."/>
            <person name="Charron P."/>
            <person name="Farinelli L."/>
            <person name="Marton T."/>
            <person name="Kruger M."/>
            <person name="Pelin A."/>
            <person name="Brachmann A."/>
            <person name="Corradi N."/>
        </authorList>
    </citation>
    <scope>NUCLEOTIDE SEQUENCE [LARGE SCALE GENOMIC DNA]</scope>
    <source>
        <strain evidence="1 2">A4</strain>
    </source>
</reference>
<evidence type="ECO:0000313" key="1">
    <source>
        <dbReference type="EMBL" id="PKY55617.1"/>
    </source>
</evidence>
<proteinExistence type="predicted"/>
<gene>
    <name evidence="1" type="ORF">RhiirA4_475203</name>
</gene>
<dbReference type="AlphaFoldDB" id="A0A2I1H9S2"/>
<accession>A0A2I1H9S2</accession>
<name>A0A2I1H9S2_9GLOM</name>
<keyword evidence="2" id="KW-1185">Reference proteome</keyword>
<evidence type="ECO:0000313" key="2">
    <source>
        <dbReference type="Proteomes" id="UP000234323"/>
    </source>
</evidence>
<dbReference type="Proteomes" id="UP000234323">
    <property type="component" value="Unassembled WGS sequence"/>
</dbReference>
<organism evidence="1 2">
    <name type="scientific">Rhizophagus irregularis</name>
    <dbReference type="NCBI Taxonomy" id="588596"/>
    <lineage>
        <taxon>Eukaryota</taxon>
        <taxon>Fungi</taxon>
        <taxon>Fungi incertae sedis</taxon>
        <taxon>Mucoromycota</taxon>
        <taxon>Glomeromycotina</taxon>
        <taxon>Glomeromycetes</taxon>
        <taxon>Glomerales</taxon>
        <taxon>Glomeraceae</taxon>
        <taxon>Rhizophagus</taxon>
    </lineage>
</organism>
<protein>
    <submittedName>
        <fullName evidence="1">Uncharacterized protein</fullName>
    </submittedName>
</protein>